<proteinExistence type="predicted"/>
<feature type="compositionally biased region" description="Polar residues" evidence="5">
    <location>
        <begin position="1403"/>
        <end position="1422"/>
    </location>
</feature>
<dbReference type="OrthoDB" id="343875at2759"/>
<feature type="compositionally biased region" description="Low complexity" evidence="5">
    <location>
        <begin position="1120"/>
        <end position="1131"/>
    </location>
</feature>
<feature type="region of interest" description="Disordered" evidence="5">
    <location>
        <begin position="936"/>
        <end position="956"/>
    </location>
</feature>
<dbReference type="Gene3D" id="1.25.40.10">
    <property type="entry name" value="Tetratricopeptide repeat domain"/>
    <property type="match status" value="4"/>
</dbReference>
<keyword evidence="2 3" id="KW-0802">TPR repeat</keyword>
<dbReference type="PANTHER" id="PTHR14027:SF2">
    <property type="entry name" value="RNA POLYMERASE-ASSOCIATED PROTEIN CTR9 HOMOLOG"/>
    <property type="match status" value="1"/>
</dbReference>
<dbReference type="GO" id="GO:0006355">
    <property type="term" value="P:regulation of DNA-templated transcription"/>
    <property type="evidence" value="ECO:0007669"/>
    <property type="project" value="InterPro"/>
</dbReference>
<dbReference type="SUPFAM" id="SSF81901">
    <property type="entry name" value="HCP-like"/>
    <property type="match status" value="1"/>
</dbReference>
<feature type="compositionally biased region" description="Acidic residues" evidence="5">
    <location>
        <begin position="1226"/>
        <end position="1236"/>
    </location>
</feature>
<dbReference type="Proteomes" id="UP000007796">
    <property type="component" value="Unassembled WGS sequence"/>
</dbReference>
<feature type="repeat" description="TPR" evidence="3">
    <location>
        <begin position="804"/>
        <end position="837"/>
    </location>
</feature>
<dbReference type="PROSITE" id="PS50005">
    <property type="entry name" value="TPR"/>
    <property type="match status" value="1"/>
</dbReference>
<dbReference type="SMART" id="SM00028">
    <property type="entry name" value="TPR"/>
    <property type="match status" value="9"/>
</dbReference>
<dbReference type="RefSeq" id="XP_014169710.1">
    <property type="nucleotide sequence ID" value="XM_014314235.1"/>
</dbReference>
<dbReference type="eggNOG" id="KOG2002">
    <property type="taxonomic scope" value="Eukaryota"/>
</dbReference>
<dbReference type="InterPro" id="IPR031101">
    <property type="entry name" value="Ctr9"/>
</dbReference>
<dbReference type="STRING" id="655863.F0XPV5"/>
<keyword evidence="7" id="KW-1185">Reference proteome</keyword>
<reference evidence="6 7" key="1">
    <citation type="journal article" date="2011" name="Proc. Natl. Acad. Sci. U.S.A.">
        <title>Genome and transcriptome analyses of the mountain pine beetle-fungal symbiont Grosmannia clavigera, a lodgepole pine pathogen.</title>
        <authorList>
            <person name="DiGuistini S."/>
            <person name="Wang Y."/>
            <person name="Liao N.Y."/>
            <person name="Taylor G."/>
            <person name="Tanguay P."/>
            <person name="Feau N."/>
            <person name="Henrissat B."/>
            <person name="Chan S.K."/>
            <person name="Hesse-Orce U."/>
            <person name="Alamouti S.M."/>
            <person name="Tsui C.K.M."/>
            <person name="Docking R.T."/>
            <person name="Levasseur A."/>
            <person name="Haridas S."/>
            <person name="Robertson G."/>
            <person name="Birol I."/>
            <person name="Holt R.A."/>
            <person name="Marra M.A."/>
            <person name="Hamelin R.C."/>
            <person name="Hirst M."/>
            <person name="Jones S.J.M."/>
            <person name="Bohlmann J."/>
            <person name="Breuil C."/>
        </authorList>
    </citation>
    <scope>NUCLEOTIDE SEQUENCE [LARGE SCALE GENOMIC DNA]</scope>
    <source>
        <strain evidence="7">kw1407 / UAMH 11150</strain>
    </source>
</reference>
<feature type="compositionally biased region" description="Low complexity" evidence="5">
    <location>
        <begin position="1320"/>
        <end position="1334"/>
    </location>
</feature>
<gene>
    <name evidence="6" type="ORF">CMQ_7230</name>
</gene>
<feature type="region of interest" description="Disordered" evidence="5">
    <location>
        <begin position="1314"/>
        <end position="1448"/>
    </location>
</feature>
<dbReference type="GO" id="GO:0006368">
    <property type="term" value="P:transcription elongation by RNA polymerase II"/>
    <property type="evidence" value="ECO:0007669"/>
    <property type="project" value="TreeGrafter"/>
</dbReference>
<protein>
    <submittedName>
        <fullName evidence="6">RNA polymerase 2 transcription elongation factor</fullName>
    </submittedName>
</protein>
<evidence type="ECO:0000256" key="5">
    <source>
        <dbReference type="SAM" id="MobiDB-lite"/>
    </source>
</evidence>
<dbReference type="PANTHER" id="PTHR14027">
    <property type="entry name" value="RNA POLYMERASE-ASSOCIATED PROTEIN CTR9"/>
    <property type="match status" value="1"/>
</dbReference>
<dbReference type="SUPFAM" id="SSF48452">
    <property type="entry name" value="TPR-like"/>
    <property type="match status" value="1"/>
</dbReference>
<feature type="compositionally biased region" description="Acidic residues" evidence="5">
    <location>
        <begin position="1158"/>
        <end position="1170"/>
    </location>
</feature>
<evidence type="ECO:0000256" key="2">
    <source>
        <dbReference type="ARBA" id="ARBA00022803"/>
    </source>
</evidence>
<dbReference type="HOGENOM" id="CLU_232785_0_0_1"/>
<dbReference type="GeneID" id="25980752"/>
<feature type="coiled-coil region" evidence="4">
    <location>
        <begin position="905"/>
        <end position="932"/>
    </location>
</feature>
<feature type="compositionally biased region" description="Acidic residues" evidence="5">
    <location>
        <begin position="1082"/>
        <end position="1099"/>
    </location>
</feature>
<evidence type="ECO:0000256" key="3">
    <source>
        <dbReference type="PROSITE-ProRule" id="PRU00339"/>
    </source>
</evidence>
<feature type="compositionally biased region" description="Basic and acidic residues" evidence="5">
    <location>
        <begin position="1237"/>
        <end position="1249"/>
    </location>
</feature>
<organism evidence="7">
    <name type="scientific">Grosmannia clavigera (strain kw1407 / UAMH 11150)</name>
    <name type="common">Blue stain fungus</name>
    <name type="synonym">Graphiocladiella clavigera</name>
    <dbReference type="NCBI Taxonomy" id="655863"/>
    <lineage>
        <taxon>Eukaryota</taxon>
        <taxon>Fungi</taxon>
        <taxon>Dikarya</taxon>
        <taxon>Ascomycota</taxon>
        <taxon>Pezizomycotina</taxon>
        <taxon>Sordariomycetes</taxon>
        <taxon>Sordariomycetidae</taxon>
        <taxon>Ophiostomatales</taxon>
        <taxon>Ophiostomataceae</taxon>
        <taxon>Leptographium</taxon>
    </lineage>
</organism>
<feature type="region of interest" description="Disordered" evidence="5">
    <location>
        <begin position="1020"/>
        <end position="1249"/>
    </location>
</feature>
<evidence type="ECO:0000313" key="7">
    <source>
        <dbReference type="Proteomes" id="UP000007796"/>
    </source>
</evidence>
<dbReference type="PROSITE" id="PS50293">
    <property type="entry name" value="TPR_REGION"/>
    <property type="match status" value="1"/>
</dbReference>
<dbReference type="InParanoid" id="F0XPV5"/>
<feature type="region of interest" description="Disordered" evidence="5">
    <location>
        <begin position="1"/>
        <end position="20"/>
    </location>
</feature>
<evidence type="ECO:0000256" key="1">
    <source>
        <dbReference type="ARBA" id="ARBA00022737"/>
    </source>
</evidence>
<feature type="compositionally biased region" description="Acidic residues" evidence="5">
    <location>
        <begin position="1141"/>
        <end position="1150"/>
    </location>
</feature>
<dbReference type="InterPro" id="IPR019734">
    <property type="entry name" value="TPR_rpt"/>
</dbReference>
<keyword evidence="4" id="KW-0175">Coiled coil</keyword>
<keyword evidence="1" id="KW-0677">Repeat</keyword>
<accession>F0XPV5</accession>
<evidence type="ECO:0000313" key="6">
    <source>
        <dbReference type="EMBL" id="EFX00228.1"/>
    </source>
</evidence>
<keyword evidence="6" id="KW-0648">Protein biosynthesis</keyword>
<evidence type="ECO:0000256" key="4">
    <source>
        <dbReference type="SAM" id="Coils"/>
    </source>
</evidence>
<dbReference type="InterPro" id="IPR011990">
    <property type="entry name" value="TPR-like_helical_dom_sf"/>
</dbReference>
<feature type="compositionally biased region" description="Basic and acidic residues" evidence="5">
    <location>
        <begin position="1020"/>
        <end position="1043"/>
    </location>
</feature>
<feature type="compositionally biased region" description="Basic and acidic residues" evidence="5">
    <location>
        <begin position="1180"/>
        <end position="1209"/>
    </location>
</feature>
<sequence length="2074" mass="227764">MASSVRNGHYDGGANGSSQGTTFANPVSKRFLDVPATIDVPTQDEDEAVEIGLENLVDDPTDLCDLFENENAARTYWMTVSLAYAKQGKIENAIEMLVRGGNAMQNNNPKEKLSIVACLCWMYLWKSRLAPRVAPEGSLVSEARTKEYYLQLATSSLNEASRINPAYPPLFLARGVLLLLRASLQQPSSSAAGGQVDGEKAELLRAAMKSFDDALRVSQGRNMLALMGKSRALYSIGKYAQALSGYQEVLQKAPTLVDPDPRIGIGCCFWQLGFKEDAKAAWERCLEINADSKVADILLGLYYLNSSAQVPSNSPDFIRLYKKAMTENTQKAFKLDKNMPLACSTFAGYFLSRKSLANVESLAQKAIQNTDVNAIASDGWYLLARKAHLDGDLGRAADYYRRSDEARGGTERGYLPAKFGVAQLSVVKNDLGEAKLRLEKMIQQSKSLEAMALLGTLYAEEVFASERSSVKEDKAAEKKKAIALLESVRGAWKDAKKNLSPDSAVLLNLGRLYEGDQPDRALQCLQQVEQIELDQIVESEKAPEGTDEATHRESLRKLLPPQLLNNVGCFYYQADKHEQASQTFELALDACVKSQSKGDDETDADALVTTISYNLGRSYEVQGVLDKAVEVYEGLLKRHGGYTEARLRLAYMQLRQHPNDGGPDAVAKLYQDNPSDLEVRALYGWYLGKVHAKKRPANIAEDLELRHYKHTLQNYDKHDRYALVGMGNLYLLSAREMRRETEQERQKRSATYSRAVEFFEKALQLDPKNGYAAQGIAIALVEDRKDYRNALPIFLSVRDTVRGANVYVNLGHIYAELRQFSKAIENYEVALTKEGKGKGAGADTTILSCLGRTWFNKAKVEKDLDAYKEGLECAKKALEAAPEQVHFKFNVAFVQIQLASTIYGLSESQRTLQQLQEAASGLEEAIKALDEIAAHPQTPYPKQDVEQRANMARNTQRRQLERAIASQRDYEEKNKEKLAAALEQRQAELRRREEERQKVVALEQERKEKIRKEREAIAARDRELAEKQAEGRAEEERSRREVEMTTDSETGEKVKRKRKSAAAKGEGRASKGRPRRKKARDEEDEDEEDNNGDYGDNGDENNGSEAEDSQPRPKKRRLLSSRSGAKSSAKFKSSELVHSSDDDDDDEEGNEGAKNGDGDEGNDLLDETDAAIERRRRGRAHDSDSDRDQAERSDRMEMDSDGSEKEDGRTSQPSKRGRRGGRVLEDESDEEAAEDESGPRRRAMSDDGDESVRLDVIVRHDCDCDCDCDCECDESMDHFNVTVQKNGTLVSTRRGLQVSKHKHNGISFVNASGPAVSSTAGDSSSVDVGRSSRAADGVRVVDGGSKSGVAQAPKPTPTSTSKPKMLAHRWKFVTKPVKAAAGERKRDGGRQAETETETETATPSQAPFPSQMQTAFSASTSSKRTRKQPQPRTSKGTRASRRSSSSSNIINTNIAPTILSMPAWTCRIPQLDEAQQRAFYQSLQLVPRKIYPFEDLLQYNPARSSEFYAMVVRDPAAVRCVLLCGAMFRAVLGGGGDSGELAGEVAHVCAIVSEQLAQWTAATSVNTPTSSNTPTTQTPPPSTLECITTLALMGGFTGRYDHWHVHMRGLRRLVELQAGTDGPDAFAAAFGRLPPSLQTKMRKTDLKGAIALGTAPYLPFVRSCANASDDVLTPAARSYIVAAVAALLAPFGTADTTVGVGVGDFGTSFGTFGTSFGLGTFGTPTSLTQYDCDYDDYDYDYDYAGIYSYSSGYHHTHYGYAYGGTVRPPVIDAVGQLCVFARAVQLTAHRAATNEPLPLDPYSFSEELHWLQHQLVCQPAALRDSAGQQSGLSFDYAAPPTLLPPPPPLLPVDPAGLQTDDFVRNHQAPLTVPLPVPAAYDSTDGTPVSFLEPALRICALLYLKELIPDFPRNLGGYAVLLHLLRTHLRPSLWLDGASGGAPTPTGQLLTHGRARAVLLWVCLLGDAVSRIADTNERRSGPDCYDRSVFRARLVELVSSSNSISNSNANIGSTGIGNGAAVHGTLLPDGDWALCHLLDLPKIRPGGEHDQQAVLQMLAEAQEPSPPILDGAFIL</sequence>
<name>F0XPV5_GROCL</name>
<keyword evidence="6" id="KW-0251">Elongation factor</keyword>
<dbReference type="GO" id="GO:0003746">
    <property type="term" value="F:translation elongation factor activity"/>
    <property type="evidence" value="ECO:0007669"/>
    <property type="project" value="UniProtKB-KW"/>
</dbReference>
<dbReference type="EMBL" id="GL629801">
    <property type="protein sequence ID" value="EFX00228.1"/>
    <property type="molecule type" value="Genomic_DNA"/>
</dbReference>
<dbReference type="GO" id="GO:0000993">
    <property type="term" value="F:RNA polymerase II complex binding"/>
    <property type="evidence" value="ECO:0007669"/>
    <property type="project" value="TreeGrafter"/>
</dbReference>
<feature type="compositionally biased region" description="Basic and acidic residues" evidence="5">
    <location>
        <begin position="1381"/>
        <end position="1393"/>
    </location>
</feature>
<dbReference type="GO" id="GO:0016593">
    <property type="term" value="C:Cdc73/Paf1 complex"/>
    <property type="evidence" value="ECO:0007669"/>
    <property type="project" value="TreeGrafter"/>
</dbReference>
<dbReference type="Pfam" id="PF13181">
    <property type="entry name" value="TPR_8"/>
    <property type="match status" value="2"/>
</dbReference>